<feature type="transmembrane region" description="Helical" evidence="2">
    <location>
        <begin position="107"/>
        <end position="127"/>
    </location>
</feature>
<keyword evidence="2" id="KW-1133">Transmembrane helix</keyword>
<accession>A0A371NYC0</accession>
<feature type="transmembrane region" description="Helical" evidence="2">
    <location>
        <begin position="58"/>
        <end position="79"/>
    </location>
</feature>
<evidence type="ECO:0000313" key="3">
    <source>
        <dbReference type="EMBL" id="REJ07708.1"/>
    </source>
</evidence>
<gene>
    <name evidence="3" type="ORF">DY023_03510</name>
</gene>
<feature type="region of interest" description="Disordered" evidence="1">
    <location>
        <begin position="1"/>
        <end position="48"/>
    </location>
</feature>
<dbReference type="OrthoDB" id="5083906at2"/>
<dbReference type="EMBL" id="QUAB01000015">
    <property type="protein sequence ID" value="REJ07708.1"/>
    <property type="molecule type" value="Genomic_DNA"/>
</dbReference>
<keyword evidence="4" id="KW-1185">Reference proteome</keyword>
<evidence type="ECO:0000313" key="4">
    <source>
        <dbReference type="Proteomes" id="UP000262172"/>
    </source>
</evidence>
<dbReference type="InterPro" id="IPR046231">
    <property type="entry name" value="DUF6264"/>
</dbReference>
<dbReference type="RefSeq" id="WP_116240952.1">
    <property type="nucleotide sequence ID" value="NZ_QUAB01000015.1"/>
</dbReference>
<sequence>MSDDRPQYGEYATPEEQRRAAGLPATPPPAAPAAPAPAPQPVPLQTDEAPKARPVDRLLTIAMLAYGLVNVLSSIPQFLNMGDSLTQAMKVLGIPGEFTNLGPARTWGVVAVVVMLAGFAATVYVAFRRIRAAKPAWWVPLAGFALTMVVVSLCLMVPIMGDPAFLNASLG</sequence>
<proteinExistence type="predicted"/>
<feature type="compositionally biased region" description="Pro residues" evidence="1">
    <location>
        <begin position="25"/>
        <end position="42"/>
    </location>
</feature>
<feature type="transmembrane region" description="Helical" evidence="2">
    <location>
        <begin position="139"/>
        <end position="161"/>
    </location>
</feature>
<evidence type="ECO:0000256" key="1">
    <source>
        <dbReference type="SAM" id="MobiDB-lite"/>
    </source>
</evidence>
<keyword evidence="2" id="KW-0812">Transmembrane</keyword>
<organism evidence="3 4">
    <name type="scientific">Microbacterium bovistercoris</name>
    <dbReference type="NCBI Taxonomy" id="2293570"/>
    <lineage>
        <taxon>Bacteria</taxon>
        <taxon>Bacillati</taxon>
        <taxon>Actinomycetota</taxon>
        <taxon>Actinomycetes</taxon>
        <taxon>Micrococcales</taxon>
        <taxon>Microbacteriaceae</taxon>
        <taxon>Microbacterium</taxon>
    </lineage>
</organism>
<keyword evidence="2" id="KW-0472">Membrane</keyword>
<protein>
    <submittedName>
        <fullName evidence="3">Uncharacterized protein</fullName>
    </submittedName>
</protein>
<dbReference type="Proteomes" id="UP000262172">
    <property type="component" value="Unassembled WGS sequence"/>
</dbReference>
<reference evidence="3 4" key="1">
    <citation type="submission" date="2018-08" db="EMBL/GenBank/DDBJ databases">
        <title>Isolation, diversity and antifungal activity of Actinobacteria from cow dung.</title>
        <authorList>
            <person name="Ling L."/>
        </authorList>
    </citation>
    <scope>NUCLEOTIDE SEQUENCE [LARGE SCALE GENOMIC DNA]</scope>
    <source>
        <strain evidence="3 4">NEAU-LLE</strain>
    </source>
</reference>
<name>A0A371NYC0_9MICO</name>
<dbReference type="AlphaFoldDB" id="A0A371NYC0"/>
<evidence type="ECO:0000256" key="2">
    <source>
        <dbReference type="SAM" id="Phobius"/>
    </source>
</evidence>
<comment type="caution">
    <text evidence="3">The sequence shown here is derived from an EMBL/GenBank/DDBJ whole genome shotgun (WGS) entry which is preliminary data.</text>
</comment>
<dbReference type="Pfam" id="PF19779">
    <property type="entry name" value="DUF6264"/>
    <property type="match status" value="1"/>
</dbReference>